<dbReference type="InterPro" id="IPR049483">
    <property type="entry name" value="FAF1_2-like_UAS"/>
</dbReference>
<dbReference type="Pfam" id="PF21021">
    <property type="entry name" value="FAF1"/>
    <property type="match status" value="1"/>
</dbReference>
<gene>
    <name evidence="2" type="ORF">CTOB1V02_LOCUS11199</name>
</gene>
<feature type="non-terminal residue" evidence="2">
    <location>
        <position position="1"/>
    </location>
</feature>
<dbReference type="PANTHER" id="PTHR23322:SF1">
    <property type="entry name" value="FAS-ASSOCIATED FACTOR 2"/>
    <property type="match status" value="1"/>
</dbReference>
<dbReference type="Gene3D" id="3.40.30.10">
    <property type="entry name" value="Glutaredoxin"/>
    <property type="match status" value="1"/>
</dbReference>
<dbReference type="Gene3D" id="1.10.8.10">
    <property type="entry name" value="DNA helicase RuvA subunit, C-terminal domain"/>
    <property type="match status" value="1"/>
</dbReference>
<organism evidence="2">
    <name type="scientific">Cyprideis torosa</name>
    <dbReference type="NCBI Taxonomy" id="163714"/>
    <lineage>
        <taxon>Eukaryota</taxon>
        <taxon>Metazoa</taxon>
        <taxon>Ecdysozoa</taxon>
        <taxon>Arthropoda</taxon>
        <taxon>Crustacea</taxon>
        <taxon>Oligostraca</taxon>
        <taxon>Ostracoda</taxon>
        <taxon>Podocopa</taxon>
        <taxon>Podocopida</taxon>
        <taxon>Cytherocopina</taxon>
        <taxon>Cytheroidea</taxon>
        <taxon>Cytherideidae</taxon>
        <taxon>Cyprideis</taxon>
    </lineage>
</organism>
<dbReference type="InterPro" id="IPR036249">
    <property type="entry name" value="Thioredoxin-like_sf"/>
</dbReference>
<feature type="compositionally biased region" description="Basic and acidic residues" evidence="1">
    <location>
        <begin position="1"/>
        <end position="20"/>
    </location>
</feature>
<dbReference type="GO" id="GO:0005783">
    <property type="term" value="C:endoplasmic reticulum"/>
    <property type="evidence" value="ECO:0007669"/>
    <property type="project" value="TreeGrafter"/>
</dbReference>
<accession>A0A7R8ZVL4</accession>
<dbReference type="InterPro" id="IPR006577">
    <property type="entry name" value="UAS"/>
</dbReference>
<sequence length="433" mass="50401">MSSRDDEGVRRRHVPGDEPRPSTSSGNSREEELTVEQTELMLHFQEITGESDLDVSRGILSRHSWDIESAVRETLHLPRTPPTEEETPPHSHRHSEANGTRALRADGPLEAVSPYQRPLDLLRPPFGEGPVSWILFFATLPFRIFNFGFGYFIEFIVRFIQPGQRGRLTDPTADLASFIEAYERRFGTAHPKFSRRSYRDVLAEAKNALRFLVVYLHSEDHANTAHFCREVLADRAVIEFLDTRCIFWACSINLGEGLSFFDSHRNGRRYNVSQIMRECSYPFLGVVCLRENHMSIVGRIVNPPSAARFIENLEEIFRNNEELLRVARSKKDALENMRKEIRIQNEAYKLALEKDRQKDRERQEKEERERRQREEEREAELRKQAELSRLRKEYSMLIPAEPEEGIGLSVILPSGTRITRKFRPSDQLVRRVQ</sequence>
<feature type="region of interest" description="Disordered" evidence="1">
    <location>
        <begin position="354"/>
        <end position="382"/>
    </location>
</feature>
<dbReference type="Pfam" id="PF14555">
    <property type="entry name" value="UBA_4"/>
    <property type="match status" value="1"/>
</dbReference>
<reference evidence="2" key="1">
    <citation type="submission" date="2020-11" db="EMBL/GenBank/DDBJ databases">
        <authorList>
            <person name="Tran Van P."/>
        </authorList>
    </citation>
    <scope>NUCLEOTIDE SEQUENCE</scope>
</reference>
<dbReference type="InterPro" id="IPR050730">
    <property type="entry name" value="UBX_domain-protein"/>
</dbReference>
<dbReference type="GO" id="GO:0043130">
    <property type="term" value="F:ubiquitin binding"/>
    <property type="evidence" value="ECO:0007669"/>
    <property type="project" value="TreeGrafter"/>
</dbReference>
<evidence type="ECO:0000256" key="1">
    <source>
        <dbReference type="SAM" id="MobiDB-lite"/>
    </source>
</evidence>
<dbReference type="SUPFAM" id="SSF52833">
    <property type="entry name" value="Thioredoxin-like"/>
    <property type="match status" value="1"/>
</dbReference>
<dbReference type="EMBL" id="OB666152">
    <property type="protein sequence ID" value="CAD7233377.1"/>
    <property type="molecule type" value="Genomic_DNA"/>
</dbReference>
<name>A0A7R8ZVL4_9CRUS</name>
<feature type="region of interest" description="Disordered" evidence="1">
    <location>
        <begin position="1"/>
        <end position="35"/>
    </location>
</feature>
<evidence type="ECO:0000313" key="2">
    <source>
        <dbReference type="EMBL" id="CAD7233377.1"/>
    </source>
</evidence>
<dbReference type="PANTHER" id="PTHR23322">
    <property type="entry name" value="FAS-ASSOCIATED PROTEIN"/>
    <property type="match status" value="1"/>
</dbReference>
<feature type="region of interest" description="Disordered" evidence="1">
    <location>
        <begin position="72"/>
        <end position="105"/>
    </location>
</feature>
<dbReference type="OrthoDB" id="1026733at2759"/>
<dbReference type="AlphaFoldDB" id="A0A7R8ZVL4"/>
<protein>
    <submittedName>
        <fullName evidence="2">Uncharacterized protein</fullName>
    </submittedName>
</protein>
<proteinExistence type="predicted"/>
<dbReference type="GO" id="GO:0036503">
    <property type="term" value="P:ERAD pathway"/>
    <property type="evidence" value="ECO:0007669"/>
    <property type="project" value="TreeGrafter"/>
</dbReference>
<dbReference type="SMART" id="SM00594">
    <property type="entry name" value="UAS"/>
    <property type="match status" value="1"/>
</dbReference>